<reference evidence="1 2" key="1">
    <citation type="submission" date="2024-10" db="EMBL/GenBank/DDBJ databases">
        <title>The Natural Products Discovery Center: Release of the First 8490 Sequenced Strains for Exploring Actinobacteria Biosynthetic Diversity.</title>
        <authorList>
            <person name="Kalkreuter E."/>
            <person name="Kautsar S.A."/>
            <person name="Yang D."/>
            <person name="Bader C.D."/>
            <person name="Teijaro C.N."/>
            <person name="Fluegel L."/>
            <person name="Davis C.M."/>
            <person name="Simpson J.R."/>
            <person name="Lauterbach L."/>
            <person name="Steele A.D."/>
            <person name="Gui C."/>
            <person name="Meng S."/>
            <person name="Li G."/>
            <person name="Viehrig K."/>
            <person name="Ye F."/>
            <person name="Su P."/>
            <person name="Kiefer A.F."/>
            <person name="Nichols A."/>
            <person name="Cepeda A.J."/>
            <person name="Yan W."/>
            <person name="Fan B."/>
            <person name="Jiang Y."/>
            <person name="Adhikari A."/>
            <person name="Zheng C.-J."/>
            <person name="Schuster L."/>
            <person name="Cowan T.M."/>
            <person name="Smanski M.J."/>
            <person name="Chevrette M.G."/>
            <person name="De Carvalho L.P.S."/>
            <person name="Shen B."/>
        </authorList>
    </citation>
    <scope>NUCLEOTIDE SEQUENCE [LARGE SCALE GENOMIC DNA]</scope>
    <source>
        <strain evidence="1 2">NPDC053346</strain>
    </source>
</reference>
<comment type="caution">
    <text evidence="1">The sequence shown here is derived from an EMBL/GenBank/DDBJ whole genome shotgun (WGS) entry which is preliminary data.</text>
</comment>
<dbReference type="InterPro" id="IPR004378">
    <property type="entry name" value="F420H2_quin_Rdtase"/>
</dbReference>
<organism evidence="1 2">
    <name type="scientific">Streptomyces bikiniensis</name>
    <dbReference type="NCBI Taxonomy" id="1896"/>
    <lineage>
        <taxon>Bacteria</taxon>
        <taxon>Bacillati</taxon>
        <taxon>Actinomycetota</taxon>
        <taxon>Actinomycetes</taxon>
        <taxon>Kitasatosporales</taxon>
        <taxon>Streptomycetaceae</taxon>
        <taxon>Streptomyces</taxon>
    </lineage>
</organism>
<dbReference type="Proteomes" id="UP001614391">
    <property type="component" value="Unassembled WGS sequence"/>
</dbReference>
<dbReference type="NCBIfam" id="TIGR00026">
    <property type="entry name" value="hi_GC_TIGR00026"/>
    <property type="match status" value="1"/>
</dbReference>
<sequence length="169" mass="18227">MSAQPAGPTGSSPSPAAHVMRPGWFTVNVLNRLVAWTTRRGISVWGSRVLAVRGRKSGEWRRTPVNLLTVDGAQYLVAPRGHVQWTRNMRAAGGGQLHLGRHVQEFTAVEVADDAKPALLRAYLKRWKAEVGVFFDGVGPDSSDAELRAVAPKHPVFRITTTGSAAPAA</sequence>
<keyword evidence="2" id="KW-1185">Reference proteome</keyword>
<evidence type="ECO:0000313" key="1">
    <source>
        <dbReference type="EMBL" id="MFI9121355.1"/>
    </source>
</evidence>
<dbReference type="RefSeq" id="WP_399615973.1">
    <property type="nucleotide sequence ID" value="NZ_JBITYT010000007.1"/>
</dbReference>
<name>A0ABW8CYG7_STRBI</name>
<dbReference type="Pfam" id="PF04075">
    <property type="entry name" value="F420H2_quin_red"/>
    <property type="match status" value="1"/>
</dbReference>
<accession>A0ABW8CYG7</accession>
<dbReference type="EMBL" id="JBITYT010000007">
    <property type="protein sequence ID" value="MFI9121355.1"/>
    <property type="molecule type" value="Genomic_DNA"/>
</dbReference>
<gene>
    <name evidence="1" type="ORF">ACIGW0_18425</name>
</gene>
<dbReference type="Gene3D" id="2.30.110.10">
    <property type="entry name" value="Electron Transport, Fmn-binding Protein, Chain A"/>
    <property type="match status" value="1"/>
</dbReference>
<protein>
    <submittedName>
        <fullName evidence="1">Nitroreductase family deazaflavin-dependent oxidoreductase</fullName>
    </submittedName>
</protein>
<dbReference type="InterPro" id="IPR012349">
    <property type="entry name" value="Split_barrel_FMN-bd"/>
</dbReference>
<proteinExistence type="predicted"/>
<evidence type="ECO:0000313" key="2">
    <source>
        <dbReference type="Proteomes" id="UP001614391"/>
    </source>
</evidence>